<gene>
    <name evidence="2" type="ORF">O181_046630</name>
</gene>
<dbReference type="Proteomes" id="UP000765509">
    <property type="component" value="Unassembled WGS sequence"/>
</dbReference>
<reference evidence="2" key="1">
    <citation type="submission" date="2021-03" db="EMBL/GenBank/DDBJ databases">
        <title>Draft genome sequence of rust myrtle Austropuccinia psidii MF-1, a brazilian biotype.</title>
        <authorList>
            <person name="Quecine M.C."/>
            <person name="Pachon D.M.R."/>
            <person name="Bonatelli M.L."/>
            <person name="Correr F.H."/>
            <person name="Franceschini L.M."/>
            <person name="Leite T.F."/>
            <person name="Margarido G.R.A."/>
            <person name="Almeida C.A."/>
            <person name="Ferrarezi J.A."/>
            <person name="Labate C.A."/>
        </authorList>
    </citation>
    <scope>NUCLEOTIDE SEQUENCE</scope>
    <source>
        <strain evidence="2">MF-1</strain>
    </source>
</reference>
<accession>A0A9Q3DTR3</accession>
<keyword evidence="3" id="KW-1185">Reference proteome</keyword>
<evidence type="ECO:0000256" key="1">
    <source>
        <dbReference type="SAM" id="MobiDB-lite"/>
    </source>
</evidence>
<name>A0A9Q3DTR3_9BASI</name>
<organism evidence="2 3">
    <name type="scientific">Austropuccinia psidii MF-1</name>
    <dbReference type="NCBI Taxonomy" id="1389203"/>
    <lineage>
        <taxon>Eukaryota</taxon>
        <taxon>Fungi</taxon>
        <taxon>Dikarya</taxon>
        <taxon>Basidiomycota</taxon>
        <taxon>Pucciniomycotina</taxon>
        <taxon>Pucciniomycetes</taxon>
        <taxon>Pucciniales</taxon>
        <taxon>Sphaerophragmiaceae</taxon>
        <taxon>Austropuccinia</taxon>
    </lineage>
</organism>
<sequence length="108" mass="11920">MLVMLVEKHTRNACSLCDPSNHADRGVPAQDAIVRTSLCLMMMKAFPRRNGCGDPKQADGNYSGQVGLSPQVSICPPLPRPPSNGHFTPQPEQSDYLANKAWQWQEDI</sequence>
<evidence type="ECO:0000313" key="3">
    <source>
        <dbReference type="Proteomes" id="UP000765509"/>
    </source>
</evidence>
<comment type="caution">
    <text evidence="2">The sequence shown here is derived from an EMBL/GenBank/DDBJ whole genome shotgun (WGS) entry which is preliminary data.</text>
</comment>
<proteinExistence type="predicted"/>
<feature type="region of interest" description="Disordered" evidence="1">
    <location>
        <begin position="71"/>
        <end position="92"/>
    </location>
</feature>
<dbReference type="EMBL" id="AVOT02019399">
    <property type="protein sequence ID" value="MBW0506915.1"/>
    <property type="molecule type" value="Genomic_DNA"/>
</dbReference>
<protein>
    <submittedName>
        <fullName evidence="2">Uncharacterized protein</fullName>
    </submittedName>
</protein>
<dbReference type="AlphaFoldDB" id="A0A9Q3DTR3"/>
<evidence type="ECO:0000313" key="2">
    <source>
        <dbReference type="EMBL" id="MBW0506915.1"/>
    </source>
</evidence>